<dbReference type="InterPro" id="IPR056884">
    <property type="entry name" value="NPHP3-like_N"/>
</dbReference>
<protein>
    <recommendedName>
        <fullName evidence="2">Nephrocystin 3-like N-terminal domain-containing protein</fullName>
    </recommendedName>
</protein>
<keyword evidence="4" id="KW-1185">Reference proteome</keyword>
<dbReference type="HOGENOM" id="CLU_000288_6_17_1"/>
<feature type="domain" description="Nephrocystin 3-like N-terminal" evidence="2">
    <location>
        <begin position="24"/>
        <end position="81"/>
    </location>
</feature>
<dbReference type="Pfam" id="PF24883">
    <property type="entry name" value="NPHP3_N"/>
    <property type="match status" value="1"/>
</dbReference>
<dbReference type="OrthoDB" id="5106486at2759"/>
<reference evidence="3 4" key="1">
    <citation type="submission" date="2014-04" db="EMBL/GenBank/DDBJ databases">
        <title>Evolutionary Origins and Diversification of the Mycorrhizal Mutualists.</title>
        <authorList>
            <consortium name="DOE Joint Genome Institute"/>
            <consortium name="Mycorrhizal Genomics Consortium"/>
            <person name="Kohler A."/>
            <person name="Kuo A."/>
            <person name="Nagy L.G."/>
            <person name="Floudas D."/>
            <person name="Copeland A."/>
            <person name="Barry K.W."/>
            <person name="Cichocki N."/>
            <person name="Veneault-Fourrey C."/>
            <person name="LaButti K."/>
            <person name="Lindquist E.A."/>
            <person name="Lipzen A."/>
            <person name="Lundell T."/>
            <person name="Morin E."/>
            <person name="Murat C."/>
            <person name="Riley R."/>
            <person name="Ohm R."/>
            <person name="Sun H."/>
            <person name="Tunlid A."/>
            <person name="Henrissat B."/>
            <person name="Grigoriev I.V."/>
            <person name="Hibbett D.S."/>
            <person name="Martin F."/>
        </authorList>
    </citation>
    <scope>NUCLEOTIDE SEQUENCE [LARGE SCALE GENOMIC DNA]</scope>
    <source>
        <strain evidence="3 4">Koide BX008</strain>
    </source>
</reference>
<name>A0A0C2WKG4_AMAMK</name>
<feature type="non-terminal residue" evidence="3">
    <location>
        <position position="92"/>
    </location>
</feature>
<keyword evidence="1" id="KW-0677">Repeat</keyword>
<dbReference type="STRING" id="946122.A0A0C2WKG4"/>
<dbReference type="AlphaFoldDB" id="A0A0C2WKG4"/>
<sequence length="92" mass="9899">AEGAGLDTNKACLDGTREEVLHAVINWIDDADPDTPRIFWLFGTACTGKSAIAHTIARAMKESGALGSCFCFEKGAVERHTKLFSTISRDLA</sequence>
<dbReference type="Gene3D" id="3.40.50.300">
    <property type="entry name" value="P-loop containing nucleotide triphosphate hydrolases"/>
    <property type="match status" value="1"/>
</dbReference>
<evidence type="ECO:0000259" key="2">
    <source>
        <dbReference type="Pfam" id="PF24883"/>
    </source>
</evidence>
<evidence type="ECO:0000313" key="4">
    <source>
        <dbReference type="Proteomes" id="UP000054549"/>
    </source>
</evidence>
<organism evidence="3 4">
    <name type="scientific">Amanita muscaria (strain Koide BX008)</name>
    <dbReference type="NCBI Taxonomy" id="946122"/>
    <lineage>
        <taxon>Eukaryota</taxon>
        <taxon>Fungi</taxon>
        <taxon>Dikarya</taxon>
        <taxon>Basidiomycota</taxon>
        <taxon>Agaricomycotina</taxon>
        <taxon>Agaricomycetes</taxon>
        <taxon>Agaricomycetidae</taxon>
        <taxon>Agaricales</taxon>
        <taxon>Pluteineae</taxon>
        <taxon>Amanitaceae</taxon>
        <taxon>Amanita</taxon>
    </lineage>
</organism>
<dbReference type="InterPro" id="IPR027417">
    <property type="entry name" value="P-loop_NTPase"/>
</dbReference>
<feature type="non-terminal residue" evidence="3">
    <location>
        <position position="1"/>
    </location>
</feature>
<gene>
    <name evidence="3" type="ORF">M378DRAFT_46441</name>
</gene>
<dbReference type="SUPFAM" id="SSF52540">
    <property type="entry name" value="P-loop containing nucleoside triphosphate hydrolases"/>
    <property type="match status" value="1"/>
</dbReference>
<dbReference type="Proteomes" id="UP000054549">
    <property type="component" value="Unassembled WGS sequence"/>
</dbReference>
<evidence type="ECO:0000313" key="3">
    <source>
        <dbReference type="EMBL" id="KIL57186.1"/>
    </source>
</evidence>
<dbReference type="InParanoid" id="A0A0C2WKG4"/>
<evidence type="ECO:0000256" key="1">
    <source>
        <dbReference type="ARBA" id="ARBA00022737"/>
    </source>
</evidence>
<accession>A0A0C2WKG4</accession>
<proteinExistence type="predicted"/>
<dbReference type="EMBL" id="KN818379">
    <property type="protein sequence ID" value="KIL57186.1"/>
    <property type="molecule type" value="Genomic_DNA"/>
</dbReference>